<keyword evidence="4" id="KW-0804">Transcription</keyword>
<dbReference type="PRINTS" id="PR00039">
    <property type="entry name" value="HTHLYSR"/>
</dbReference>
<organism evidence="6 7">
    <name type="scientific">Tistrella mobilis (strain KA081020-065)</name>
    <dbReference type="NCBI Taxonomy" id="1110502"/>
    <lineage>
        <taxon>Bacteria</taxon>
        <taxon>Pseudomonadati</taxon>
        <taxon>Pseudomonadota</taxon>
        <taxon>Alphaproteobacteria</taxon>
        <taxon>Geminicoccales</taxon>
        <taxon>Geminicoccaceae</taxon>
        <taxon>Tistrella</taxon>
    </lineage>
</organism>
<dbReference type="InterPro" id="IPR036390">
    <property type="entry name" value="WH_DNA-bd_sf"/>
</dbReference>
<dbReference type="SUPFAM" id="SSF46785">
    <property type="entry name" value="Winged helix' DNA-binding domain"/>
    <property type="match status" value="1"/>
</dbReference>
<dbReference type="EMBL" id="CP003238">
    <property type="protein sequence ID" value="AFK56479.1"/>
    <property type="molecule type" value="Genomic_DNA"/>
</dbReference>
<proteinExistence type="inferred from homology"/>
<keyword evidence="2" id="KW-0805">Transcription regulation</keyword>
<comment type="similarity">
    <text evidence="1">Belongs to the LysR transcriptional regulatory family.</text>
</comment>
<keyword evidence="3" id="KW-0238">DNA-binding</keyword>
<dbReference type="AlphaFoldDB" id="I3TUP1"/>
<geneLocation type="plasmid" evidence="6 7">
    <name>pTM2</name>
</geneLocation>
<name>I3TUP1_TISMK</name>
<evidence type="ECO:0000259" key="5">
    <source>
        <dbReference type="PROSITE" id="PS50931"/>
    </source>
</evidence>
<evidence type="ECO:0000313" key="7">
    <source>
        <dbReference type="Proteomes" id="UP000005258"/>
    </source>
</evidence>
<dbReference type="PANTHER" id="PTHR30427">
    <property type="entry name" value="TRANSCRIPTIONAL ACTIVATOR PROTEIN LYSR"/>
    <property type="match status" value="1"/>
</dbReference>
<dbReference type="Pfam" id="PF03466">
    <property type="entry name" value="LysR_substrate"/>
    <property type="match status" value="1"/>
</dbReference>
<keyword evidence="6" id="KW-0614">Plasmid</keyword>
<dbReference type="GO" id="GO:0010628">
    <property type="term" value="P:positive regulation of gene expression"/>
    <property type="evidence" value="ECO:0007669"/>
    <property type="project" value="TreeGrafter"/>
</dbReference>
<dbReference type="PROSITE" id="PS50931">
    <property type="entry name" value="HTH_LYSR"/>
    <property type="match status" value="1"/>
</dbReference>
<evidence type="ECO:0000256" key="1">
    <source>
        <dbReference type="ARBA" id="ARBA00009437"/>
    </source>
</evidence>
<dbReference type="PANTHER" id="PTHR30427:SF1">
    <property type="entry name" value="TRANSCRIPTIONAL ACTIVATOR PROTEIN LYSR"/>
    <property type="match status" value="1"/>
</dbReference>
<dbReference type="Pfam" id="PF00126">
    <property type="entry name" value="HTH_1"/>
    <property type="match status" value="1"/>
</dbReference>
<evidence type="ECO:0000313" key="6">
    <source>
        <dbReference type="EMBL" id="AFK56479.1"/>
    </source>
</evidence>
<dbReference type="InterPro" id="IPR005119">
    <property type="entry name" value="LysR_subst-bd"/>
</dbReference>
<dbReference type="Gene3D" id="1.10.10.10">
    <property type="entry name" value="Winged helix-like DNA-binding domain superfamily/Winged helix DNA-binding domain"/>
    <property type="match status" value="1"/>
</dbReference>
<dbReference type="GO" id="GO:0043565">
    <property type="term" value="F:sequence-specific DNA binding"/>
    <property type="evidence" value="ECO:0007669"/>
    <property type="project" value="TreeGrafter"/>
</dbReference>
<dbReference type="InterPro" id="IPR036388">
    <property type="entry name" value="WH-like_DNA-bd_sf"/>
</dbReference>
<evidence type="ECO:0000256" key="3">
    <source>
        <dbReference type="ARBA" id="ARBA00023125"/>
    </source>
</evidence>
<dbReference type="Gene3D" id="3.40.190.290">
    <property type="match status" value="1"/>
</dbReference>
<sequence length="305" mass="33539">MHRLKIRQLETFLVYMKTGSVTEAADELNTTQPNASKTLKQIEETVGVPLFVRTGGKLRPTPEAELLAQHVARLMQQIDLIETFGRANSPLRKPTLRIATLATFGISLLPGAIEAFRDEHPTLQIQVDVVDAEKIHTMVAQGLYDFGFVHYPQREEHLTTHTLVSAGIVCLVPRSHALAGRRRITPRDLDGVAFVSYPGTLGLGAVIMASLAEAGIWINQVIATNHSHIVRKFVEIGDRVGLVDPFSVSFRDGRESFEVVPFEPHVPIALGLILPQQRPLSVVAEAFIAHVQAVAARQIGQHPES</sequence>
<evidence type="ECO:0000256" key="4">
    <source>
        <dbReference type="ARBA" id="ARBA00023163"/>
    </source>
</evidence>
<protein>
    <submittedName>
        <fullName evidence="6">Transcriptional regulator, LysR family</fullName>
    </submittedName>
</protein>
<gene>
    <name evidence="6" type="primary">nocR</name>
    <name evidence="6" type="ordered locus">TMO_b0471</name>
</gene>
<reference evidence="6 7" key="1">
    <citation type="journal article" date="2012" name="J. Am. Chem. Soc.">
        <title>Bacterial biosynthesis and maturation of the didemnin anti-cancer agents.</title>
        <authorList>
            <person name="Xu Y."/>
            <person name="Kersten R.D."/>
            <person name="Nam S.J."/>
            <person name="Lu L."/>
            <person name="Al-Suwailem A.M."/>
            <person name="Zheng H."/>
            <person name="Fenical W."/>
            <person name="Dorrestein P.C."/>
            <person name="Moore B.S."/>
            <person name="Qian P.Y."/>
        </authorList>
    </citation>
    <scope>NUCLEOTIDE SEQUENCE [LARGE SCALE GENOMIC DNA]</scope>
    <source>
        <strain evidence="6 7">KA081020-065</strain>
    </source>
</reference>
<accession>I3TUP1</accession>
<dbReference type="Proteomes" id="UP000005258">
    <property type="component" value="Plasmid pTM2"/>
</dbReference>
<dbReference type="RefSeq" id="WP_014753231.1">
    <property type="nucleotide sequence ID" value="NC_017966.1"/>
</dbReference>
<dbReference type="HOGENOM" id="CLU_039613_6_3_5"/>
<feature type="domain" description="HTH lysR-type" evidence="5">
    <location>
        <begin position="4"/>
        <end position="61"/>
    </location>
</feature>
<dbReference type="SUPFAM" id="SSF53850">
    <property type="entry name" value="Periplasmic binding protein-like II"/>
    <property type="match status" value="1"/>
</dbReference>
<keyword evidence="7" id="KW-1185">Reference proteome</keyword>
<evidence type="ECO:0000256" key="2">
    <source>
        <dbReference type="ARBA" id="ARBA00023015"/>
    </source>
</evidence>
<dbReference type="InterPro" id="IPR000847">
    <property type="entry name" value="LysR_HTH_N"/>
</dbReference>
<dbReference type="GO" id="GO:0003700">
    <property type="term" value="F:DNA-binding transcription factor activity"/>
    <property type="evidence" value="ECO:0007669"/>
    <property type="project" value="InterPro"/>
</dbReference>
<dbReference type="KEGG" id="tmo:TMO_b0471"/>